<dbReference type="AlphaFoldDB" id="A0A9D4D2G4"/>
<evidence type="ECO:0000313" key="2">
    <source>
        <dbReference type="Proteomes" id="UP000828390"/>
    </source>
</evidence>
<dbReference type="Proteomes" id="UP000828390">
    <property type="component" value="Unassembled WGS sequence"/>
</dbReference>
<evidence type="ECO:0000313" key="1">
    <source>
        <dbReference type="EMBL" id="KAH3736113.1"/>
    </source>
</evidence>
<proteinExistence type="predicted"/>
<organism evidence="1 2">
    <name type="scientific">Dreissena polymorpha</name>
    <name type="common">Zebra mussel</name>
    <name type="synonym">Mytilus polymorpha</name>
    <dbReference type="NCBI Taxonomy" id="45954"/>
    <lineage>
        <taxon>Eukaryota</taxon>
        <taxon>Metazoa</taxon>
        <taxon>Spiralia</taxon>
        <taxon>Lophotrochozoa</taxon>
        <taxon>Mollusca</taxon>
        <taxon>Bivalvia</taxon>
        <taxon>Autobranchia</taxon>
        <taxon>Heteroconchia</taxon>
        <taxon>Euheterodonta</taxon>
        <taxon>Imparidentia</taxon>
        <taxon>Neoheterodontei</taxon>
        <taxon>Myida</taxon>
        <taxon>Dreissenoidea</taxon>
        <taxon>Dreissenidae</taxon>
        <taxon>Dreissena</taxon>
    </lineage>
</organism>
<reference evidence="1" key="2">
    <citation type="submission" date="2020-11" db="EMBL/GenBank/DDBJ databases">
        <authorList>
            <person name="McCartney M.A."/>
            <person name="Auch B."/>
            <person name="Kono T."/>
            <person name="Mallez S."/>
            <person name="Becker A."/>
            <person name="Gohl D.M."/>
            <person name="Silverstein K.A.T."/>
            <person name="Koren S."/>
            <person name="Bechman K.B."/>
            <person name="Herman A."/>
            <person name="Abrahante J.E."/>
            <person name="Garbe J."/>
        </authorList>
    </citation>
    <scope>NUCLEOTIDE SEQUENCE</scope>
    <source>
        <strain evidence="1">Duluth1</strain>
        <tissue evidence="1">Whole animal</tissue>
    </source>
</reference>
<name>A0A9D4D2G4_DREPO</name>
<sequence>MSTLDSVCNLSMKHNLPTILAFDNHLYEKAAKIIIDVPQSSCLKRIVLMLGCFHTPMNLLGAQGFLIKGTGLKHN</sequence>
<protein>
    <submittedName>
        <fullName evidence="1">Uncharacterized protein</fullName>
    </submittedName>
</protein>
<dbReference type="EMBL" id="JAIWYP010000011">
    <property type="protein sequence ID" value="KAH3736113.1"/>
    <property type="molecule type" value="Genomic_DNA"/>
</dbReference>
<gene>
    <name evidence="1" type="ORF">DPMN_042675</name>
</gene>
<accession>A0A9D4D2G4</accession>
<reference evidence="1" key="1">
    <citation type="journal article" date="2019" name="bioRxiv">
        <title>The Genome of the Zebra Mussel, Dreissena polymorpha: A Resource for Invasive Species Research.</title>
        <authorList>
            <person name="McCartney M.A."/>
            <person name="Auch B."/>
            <person name="Kono T."/>
            <person name="Mallez S."/>
            <person name="Zhang Y."/>
            <person name="Obille A."/>
            <person name="Becker A."/>
            <person name="Abrahante J.E."/>
            <person name="Garbe J."/>
            <person name="Badalamenti J.P."/>
            <person name="Herman A."/>
            <person name="Mangelson H."/>
            <person name="Liachko I."/>
            <person name="Sullivan S."/>
            <person name="Sone E.D."/>
            <person name="Koren S."/>
            <person name="Silverstein K.A.T."/>
            <person name="Beckman K.B."/>
            <person name="Gohl D.M."/>
        </authorList>
    </citation>
    <scope>NUCLEOTIDE SEQUENCE</scope>
    <source>
        <strain evidence="1">Duluth1</strain>
        <tissue evidence="1">Whole animal</tissue>
    </source>
</reference>
<comment type="caution">
    <text evidence="1">The sequence shown here is derived from an EMBL/GenBank/DDBJ whole genome shotgun (WGS) entry which is preliminary data.</text>
</comment>
<keyword evidence="2" id="KW-1185">Reference proteome</keyword>